<proteinExistence type="inferred from homology"/>
<dbReference type="GO" id="GO:0008138">
    <property type="term" value="F:protein tyrosine/serine/threonine phosphatase activity"/>
    <property type="evidence" value="ECO:0007669"/>
    <property type="project" value="TreeGrafter"/>
</dbReference>
<dbReference type="InterPro" id="IPR016130">
    <property type="entry name" value="Tyr_Pase_AS"/>
</dbReference>
<dbReference type="Proteomes" id="UP000481153">
    <property type="component" value="Unassembled WGS sequence"/>
</dbReference>
<dbReference type="Pfam" id="PF04266">
    <property type="entry name" value="ASCH"/>
    <property type="match status" value="1"/>
</dbReference>
<protein>
    <recommendedName>
        <fullName evidence="2">protein-tyrosine-phosphatase</fullName>
        <ecNumber evidence="2">3.1.3.48</ecNumber>
    </recommendedName>
</protein>
<evidence type="ECO:0000256" key="3">
    <source>
        <dbReference type="ARBA" id="ARBA00022801"/>
    </source>
</evidence>
<dbReference type="InterPro" id="IPR029021">
    <property type="entry name" value="Prot-tyrosine_phosphatase-like"/>
</dbReference>
<evidence type="ECO:0000313" key="8">
    <source>
        <dbReference type="Proteomes" id="UP000481153"/>
    </source>
</evidence>
<dbReference type="Gene3D" id="3.90.190.10">
    <property type="entry name" value="Protein tyrosine phosphatase superfamily"/>
    <property type="match status" value="1"/>
</dbReference>
<dbReference type="InterPro" id="IPR007374">
    <property type="entry name" value="ASCH_domain"/>
</dbReference>
<reference evidence="7 8" key="1">
    <citation type="submission" date="2019-07" db="EMBL/GenBank/DDBJ databases">
        <title>Genomics analysis of Aphanomyces spp. identifies a new class of oomycete effector associated with host adaptation.</title>
        <authorList>
            <person name="Gaulin E."/>
        </authorList>
    </citation>
    <scope>NUCLEOTIDE SEQUENCE [LARGE SCALE GENOMIC DNA]</scope>
    <source>
        <strain evidence="7 8">ATCC 201684</strain>
    </source>
</reference>
<dbReference type="CDD" id="cd14498">
    <property type="entry name" value="DSP"/>
    <property type="match status" value="1"/>
</dbReference>
<dbReference type="InterPro" id="IPR020422">
    <property type="entry name" value="TYR_PHOSPHATASE_DUAL_dom"/>
</dbReference>
<dbReference type="SMART" id="SM00195">
    <property type="entry name" value="DSPc"/>
    <property type="match status" value="1"/>
</dbReference>
<evidence type="ECO:0000256" key="2">
    <source>
        <dbReference type="ARBA" id="ARBA00013064"/>
    </source>
</evidence>
<dbReference type="SUPFAM" id="SSF88697">
    <property type="entry name" value="PUA domain-like"/>
    <property type="match status" value="1"/>
</dbReference>
<evidence type="ECO:0000259" key="5">
    <source>
        <dbReference type="PROSITE" id="PS50054"/>
    </source>
</evidence>
<organism evidence="7 8">
    <name type="scientific">Aphanomyces euteiches</name>
    <dbReference type="NCBI Taxonomy" id="100861"/>
    <lineage>
        <taxon>Eukaryota</taxon>
        <taxon>Sar</taxon>
        <taxon>Stramenopiles</taxon>
        <taxon>Oomycota</taxon>
        <taxon>Saprolegniomycetes</taxon>
        <taxon>Saprolegniales</taxon>
        <taxon>Verrucalvaceae</taxon>
        <taxon>Aphanomyces</taxon>
    </lineage>
</organism>
<dbReference type="PROSITE" id="PS50054">
    <property type="entry name" value="TYR_PHOSPHATASE_DUAL"/>
    <property type="match status" value="1"/>
</dbReference>
<comment type="similarity">
    <text evidence="1">Belongs to the protein-tyrosine phosphatase family. Non-receptor class dual specificity subfamily.</text>
</comment>
<feature type="domain" description="Tyrosine specific protein phosphatases" evidence="6">
    <location>
        <begin position="96"/>
        <end position="153"/>
    </location>
</feature>
<dbReference type="EC" id="3.1.3.48" evidence="2"/>
<dbReference type="InterPro" id="IPR000387">
    <property type="entry name" value="Tyr_Pase_dom"/>
</dbReference>
<dbReference type="GO" id="GO:0004725">
    <property type="term" value="F:protein tyrosine phosphatase activity"/>
    <property type="evidence" value="ECO:0007669"/>
    <property type="project" value="UniProtKB-EC"/>
</dbReference>
<evidence type="ECO:0000313" key="7">
    <source>
        <dbReference type="EMBL" id="KAF0735974.1"/>
    </source>
</evidence>
<dbReference type="SMART" id="SM01022">
    <property type="entry name" value="ASCH"/>
    <property type="match status" value="1"/>
</dbReference>
<evidence type="ECO:0000259" key="6">
    <source>
        <dbReference type="PROSITE" id="PS50056"/>
    </source>
</evidence>
<dbReference type="VEuPathDB" id="FungiDB:AeMF1_020588"/>
<dbReference type="SUPFAM" id="SSF52799">
    <property type="entry name" value="(Phosphotyrosine protein) phosphatases II"/>
    <property type="match status" value="1"/>
</dbReference>
<dbReference type="InterPro" id="IPR015947">
    <property type="entry name" value="PUA-like_sf"/>
</dbReference>
<evidence type="ECO:0000256" key="4">
    <source>
        <dbReference type="ARBA" id="ARBA00022912"/>
    </source>
</evidence>
<dbReference type="PANTHER" id="PTHR45848:SF4">
    <property type="entry name" value="DUAL SPECIFICITY PROTEIN PHOSPHATASE 12"/>
    <property type="match status" value="1"/>
</dbReference>
<dbReference type="PROSITE" id="PS00383">
    <property type="entry name" value="TYR_PHOSPHATASE_1"/>
    <property type="match status" value="1"/>
</dbReference>
<dbReference type="PROSITE" id="PS50056">
    <property type="entry name" value="TYR_PHOSPHATASE_2"/>
    <property type="match status" value="1"/>
</dbReference>
<sequence length="314" mass="35533">METTMADEYDNYNEEEEVEEVEEMVDDIPMFITNRIYLGSIDAARNPPGLASKDIRMVISVLSPYDKLNLPDEVARRHVRVDLEDDYEEHLFSKLPYLLHCIERFLQEEPEGNILVHCIAGVSRSASIVAAYLMVKENLDPQAALNQIRLSRPWVDPNSHFLDHLTLFHQIHSHVEVESPILAAALNVELPSLPKLHFHSQFVHPIGFSQTKTLTIRLESGKEDDPQSNLSSIYRFSTVVAVTEATEHFSFLHVTAVEHCTVDQLTLEHAQGEGLSSVADLMGVLDFFYPNLPGDAKVIVIHFRLVANIVKEDL</sequence>
<comment type="caution">
    <text evidence="7">The sequence shown here is derived from an EMBL/GenBank/DDBJ whole genome shotgun (WGS) entry which is preliminary data.</text>
</comment>
<accession>A0A6G0X7P6</accession>
<dbReference type="AlphaFoldDB" id="A0A6G0X7P6"/>
<dbReference type="Gene3D" id="2.30.130.30">
    <property type="entry name" value="Hypothetical protein"/>
    <property type="match status" value="1"/>
</dbReference>
<dbReference type="InterPro" id="IPR000340">
    <property type="entry name" value="Dual-sp_phosphatase_cat-dom"/>
</dbReference>
<keyword evidence="3" id="KW-0378">Hydrolase</keyword>
<keyword evidence="4" id="KW-0904">Protein phosphatase</keyword>
<keyword evidence="8" id="KW-1185">Reference proteome</keyword>
<evidence type="ECO:0000256" key="1">
    <source>
        <dbReference type="ARBA" id="ARBA00008601"/>
    </source>
</evidence>
<feature type="domain" description="Tyrosine-protein phosphatase" evidence="5">
    <location>
        <begin position="28"/>
        <end position="174"/>
    </location>
</feature>
<dbReference type="PANTHER" id="PTHR45848">
    <property type="entry name" value="DUAL SPECIFICITY PROTEIN PHOSPHATASE 12 FAMILY MEMBER"/>
    <property type="match status" value="1"/>
</dbReference>
<dbReference type="EMBL" id="VJMJ01000090">
    <property type="protein sequence ID" value="KAF0735974.1"/>
    <property type="molecule type" value="Genomic_DNA"/>
</dbReference>
<name>A0A6G0X7P6_9STRA</name>
<dbReference type="Pfam" id="PF00782">
    <property type="entry name" value="DSPc"/>
    <property type="match status" value="1"/>
</dbReference>
<gene>
    <name evidence="7" type="ORF">Ae201684_007568</name>
</gene>